<dbReference type="InterPro" id="IPR006578">
    <property type="entry name" value="MADF-dom"/>
</dbReference>
<dbReference type="PANTHER" id="PTHR12243:SF60">
    <property type="entry name" value="SI:CH211-15D5.12-RELATED"/>
    <property type="match status" value="1"/>
</dbReference>
<evidence type="ECO:0000259" key="3">
    <source>
        <dbReference type="PROSITE" id="PS51029"/>
    </source>
</evidence>
<feature type="compositionally biased region" description="Low complexity" evidence="2">
    <location>
        <begin position="238"/>
        <end position="249"/>
    </location>
</feature>
<proteinExistence type="predicted"/>
<dbReference type="Pfam" id="PF02944">
    <property type="entry name" value="BESS"/>
    <property type="match status" value="1"/>
</dbReference>
<keyword evidence="1" id="KW-0539">Nucleus</keyword>
<protein>
    <submittedName>
        <fullName evidence="6">Uncharacterized protein LOC113204583</fullName>
    </submittedName>
</protein>
<dbReference type="Pfam" id="PF10545">
    <property type="entry name" value="MADF_DNA_bdg"/>
    <property type="match status" value="1"/>
</dbReference>
<gene>
    <name evidence="6" type="primary">LOC113204583</name>
</gene>
<dbReference type="PROSITE" id="PS51031">
    <property type="entry name" value="BESS"/>
    <property type="match status" value="1"/>
</dbReference>
<dbReference type="KEGG" id="foc:113204583"/>
<sequence>MDVQQQRQHQDADDQDQVAGSVPYSDELLVDMVRARENLYDKGRVDYKDEQAKAQAWDGIASAFEMRVEECQTRWVRLRERFGRELRLHKRGVPPGKEWALFCRMRWLERFIQPRNRVGGAKAHVAALHAAMVRERGLSLGQGLAQGLGLGLSAMGVAAPAGGQGTSGAATASNSAASDSGDGMVAGGEEPAVTATTSPLWPHTYKLWAAGDHLHHHGAHHDMEDEDSQQDMAVDLATHASHSSTPRHTSPSDDFHHGHADGALRLPLGGLLPAGPLSSPRDAQDFQDAVRQSLAVVAGSLEGIERHLSRAQGAEPFLEHAQDPEELFARSLAATLRRLPRARRSQAKMKLIAVLAEFEEGS</sequence>
<accession>A0A6J1S2Y0</accession>
<feature type="domain" description="MADF" evidence="3">
    <location>
        <begin position="28"/>
        <end position="113"/>
    </location>
</feature>
<dbReference type="GO" id="GO:0005667">
    <property type="term" value="C:transcription regulator complex"/>
    <property type="evidence" value="ECO:0007669"/>
    <property type="project" value="TreeGrafter"/>
</dbReference>
<evidence type="ECO:0000313" key="5">
    <source>
        <dbReference type="Proteomes" id="UP000504606"/>
    </source>
</evidence>
<comment type="subcellular location">
    <subcellularLocation>
        <location evidence="1">Nucleus</location>
    </subcellularLocation>
</comment>
<evidence type="ECO:0000313" key="6">
    <source>
        <dbReference type="RefSeq" id="XP_026275584.1"/>
    </source>
</evidence>
<keyword evidence="5" id="KW-1185">Reference proteome</keyword>
<dbReference type="InterPro" id="IPR004210">
    <property type="entry name" value="BESS_motif"/>
</dbReference>
<dbReference type="PROSITE" id="PS51029">
    <property type="entry name" value="MADF"/>
    <property type="match status" value="1"/>
</dbReference>
<dbReference type="RefSeq" id="XP_026275584.1">
    <property type="nucleotide sequence ID" value="XM_026419799.2"/>
</dbReference>
<evidence type="ECO:0000259" key="4">
    <source>
        <dbReference type="PROSITE" id="PS51031"/>
    </source>
</evidence>
<dbReference type="GO" id="GO:0006357">
    <property type="term" value="P:regulation of transcription by RNA polymerase II"/>
    <property type="evidence" value="ECO:0007669"/>
    <property type="project" value="TreeGrafter"/>
</dbReference>
<dbReference type="GO" id="GO:0003677">
    <property type="term" value="F:DNA binding"/>
    <property type="evidence" value="ECO:0007669"/>
    <property type="project" value="InterPro"/>
</dbReference>
<dbReference type="GO" id="GO:0005634">
    <property type="term" value="C:nucleus"/>
    <property type="evidence" value="ECO:0007669"/>
    <property type="project" value="UniProtKB-SubCell"/>
</dbReference>
<feature type="domain" description="BESS" evidence="4">
    <location>
        <begin position="322"/>
        <end position="361"/>
    </location>
</feature>
<feature type="region of interest" description="Disordered" evidence="2">
    <location>
        <begin position="238"/>
        <end position="261"/>
    </location>
</feature>
<dbReference type="PANTHER" id="PTHR12243">
    <property type="entry name" value="MADF DOMAIN TRANSCRIPTION FACTOR"/>
    <property type="match status" value="1"/>
</dbReference>
<organism evidence="5 6">
    <name type="scientific">Frankliniella occidentalis</name>
    <name type="common">Western flower thrips</name>
    <name type="synonym">Euthrips occidentalis</name>
    <dbReference type="NCBI Taxonomy" id="133901"/>
    <lineage>
        <taxon>Eukaryota</taxon>
        <taxon>Metazoa</taxon>
        <taxon>Ecdysozoa</taxon>
        <taxon>Arthropoda</taxon>
        <taxon>Hexapoda</taxon>
        <taxon>Insecta</taxon>
        <taxon>Pterygota</taxon>
        <taxon>Neoptera</taxon>
        <taxon>Paraneoptera</taxon>
        <taxon>Thysanoptera</taxon>
        <taxon>Terebrantia</taxon>
        <taxon>Thripoidea</taxon>
        <taxon>Thripidae</taxon>
        <taxon>Frankliniella</taxon>
    </lineage>
</organism>
<reference evidence="6" key="1">
    <citation type="submission" date="2025-08" db="UniProtKB">
        <authorList>
            <consortium name="RefSeq"/>
        </authorList>
    </citation>
    <scope>IDENTIFICATION</scope>
    <source>
        <tissue evidence="6">Whole organism</tissue>
    </source>
</reference>
<evidence type="ECO:0000256" key="1">
    <source>
        <dbReference type="PROSITE-ProRule" id="PRU00371"/>
    </source>
</evidence>
<name>A0A6J1S2Y0_FRAOC</name>
<feature type="compositionally biased region" description="Low complexity" evidence="2">
    <location>
        <begin position="161"/>
        <end position="183"/>
    </location>
</feature>
<feature type="region of interest" description="Disordered" evidence="2">
    <location>
        <begin position="161"/>
        <end position="186"/>
    </location>
</feature>
<evidence type="ECO:0000256" key="2">
    <source>
        <dbReference type="SAM" id="MobiDB-lite"/>
    </source>
</evidence>
<dbReference type="OrthoDB" id="8195830at2759"/>
<dbReference type="InterPro" id="IPR039353">
    <property type="entry name" value="TF_Adf1"/>
</dbReference>
<feature type="compositionally biased region" description="Basic and acidic residues" evidence="2">
    <location>
        <begin position="250"/>
        <end position="261"/>
    </location>
</feature>
<dbReference type="GeneID" id="113204583"/>
<dbReference type="Proteomes" id="UP000504606">
    <property type="component" value="Unplaced"/>
</dbReference>
<dbReference type="SMART" id="SM00595">
    <property type="entry name" value="MADF"/>
    <property type="match status" value="1"/>
</dbReference>
<dbReference type="AlphaFoldDB" id="A0A6J1S2Y0"/>